<evidence type="ECO:0008006" key="3">
    <source>
        <dbReference type="Google" id="ProtNLM"/>
    </source>
</evidence>
<name>A0A1W9HQJ3_9HYPH</name>
<dbReference type="Proteomes" id="UP000192872">
    <property type="component" value="Unassembled WGS sequence"/>
</dbReference>
<dbReference type="STRING" id="1827387.A4S15_03245"/>
<reference evidence="1 2" key="1">
    <citation type="journal article" date="2017" name="Water Res.">
        <title>Comammox in drinking water systems.</title>
        <authorList>
            <person name="Wang Y."/>
            <person name="Ma L."/>
            <person name="Mao Y."/>
            <person name="Jiang X."/>
            <person name="Xia Y."/>
            <person name="Yu K."/>
            <person name="Li B."/>
            <person name="Zhang T."/>
        </authorList>
    </citation>
    <scope>NUCLEOTIDE SEQUENCE [LARGE SCALE GENOMIC DNA]</scope>
    <source>
        <strain evidence="1">SG_bin8</strain>
    </source>
</reference>
<dbReference type="EMBL" id="LWDL01000031">
    <property type="protein sequence ID" value="OQW49735.1"/>
    <property type="molecule type" value="Genomic_DNA"/>
</dbReference>
<organism evidence="1 2">
    <name type="scientific">Candidatus Raskinella chloraquaticus</name>
    <dbReference type="NCBI Taxonomy" id="1951219"/>
    <lineage>
        <taxon>Bacteria</taxon>
        <taxon>Pseudomonadati</taxon>
        <taxon>Pseudomonadota</taxon>
        <taxon>Alphaproteobacteria</taxon>
        <taxon>Hyphomicrobiales</taxon>
        <taxon>Phreatobacteraceae</taxon>
        <taxon>Candidatus Raskinella</taxon>
    </lineage>
</organism>
<dbReference type="AlphaFoldDB" id="A0A1W9HQJ3"/>
<evidence type="ECO:0000313" key="1">
    <source>
        <dbReference type="EMBL" id="OQW49735.1"/>
    </source>
</evidence>
<accession>A0A1W9HQJ3</accession>
<evidence type="ECO:0000313" key="2">
    <source>
        <dbReference type="Proteomes" id="UP000192872"/>
    </source>
</evidence>
<comment type="caution">
    <text evidence="1">The sequence shown here is derived from an EMBL/GenBank/DDBJ whole genome shotgun (WGS) entry which is preliminary data.</text>
</comment>
<gene>
    <name evidence="1" type="ORF">A4S15_03245</name>
</gene>
<dbReference type="RefSeq" id="WP_376799968.1">
    <property type="nucleotide sequence ID" value="NZ_DBNB01000008.1"/>
</dbReference>
<protein>
    <recommendedName>
        <fullName evidence="3">Phage tail protein</fullName>
    </recommendedName>
</protein>
<proteinExistence type="predicted"/>
<sequence length="207" mass="20741">MATDPETETVPTSLTLDTSGFRREVSNAESLGKGLSRTLTRAFTDVAVSGKSLGDVVGSISQRLARLAVSNALKPLEQSFGDVFKSLTKGVGGLFGGGGATGQNGASDGAGEGASLLPFAQGGVISSPTFFPLGGGRGLAGEAGAEAILPLGRGPDGRLGVRGLGGGDDAANITINIQTPDVEGFRRSEAEVAASIARLVGRGRRSL</sequence>